<dbReference type="SUPFAM" id="SSF53448">
    <property type="entry name" value="Nucleotide-diphospho-sugar transferases"/>
    <property type="match status" value="1"/>
</dbReference>
<comment type="caution">
    <text evidence="2">The sequence shown here is derived from an EMBL/GenBank/DDBJ whole genome shotgun (WGS) entry which is preliminary data.</text>
</comment>
<sequence>MASILGQTHRDLTCLVVNDGDDPAPLRAALDGIDDGRLVVVDLPHNRGRYFVDAVTAQACLTEWWVPHDADDASEPHRIEALLAAAEQGTDAVFSPFTNHREDGRVEHRAIRGRTPDRRMRYTAHLSQLWRTSAARRLTHPGYRVAYDAVMTTAALYYGHVVIHGEPSYHRIRQPESLVTSVATGRGSPHRRETRQKLKRLWRRIDTGSSTLDDAGRWIHADTDPGLVAEVDEQAARLRETLLGGVGDRVREQRDRVG</sequence>
<dbReference type="CDD" id="cd00761">
    <property type="entry name" value="Glyco_tranf_GTA_type"/>
    <property type="match status" value="1"/>
</dbReference>
<dbReference type="Gene3D" id="3.90.550.10">
    <property type="entry name" value="Spore Coat Polysaccharide Biosynthesis Protein SpsA, Chain A"/>
    <property type="match status" value="1"/>
</dbReference>
<gene>
    <name evidence="2" type="ORF">F4561_006563</name>
</gene>
<dbReference type="Proteomes" id="UP000523007">
    <property type="component" value="Unassembled WGS sequence"/>
</dbReference>
<dbReference type="InterPro" id="IPR001173">
    <property type="entry name" value="Glyco_trans_2-like"/>
</dbReference>
<dbReference type="AlphaFoldDB" id="A0A7W7W752"/>
<reference evidence="2 3" key="1">
    <citation type="submission" date="2020-08" db="EMBL/GenBank/DDBJ databases">
        <title>Sequencing the genomes of 1000 actinobacteria strains.</title>
        <authorList>
            <person name="Klenk H.-P."/>
        </authorList>
    </citation>
    <scope>NUCLEOTIDE SEQUENCE [LARGE SCALE GENOMIC DNA]</scope>
    <source>
        <strain evidence="2 3">DSM 102030</strain>
    </source>
</reference>
<evidence type="ECO:0000259" key="1">
    <source>
        <dbReference type="Pfam" id="PF00535"/>
    </source>
</evidence>
<organism evidence="2 3">
    <name type="scientific">Lipingzhangella halophila</name>
    <dbReference type="NCBI Taxonomy" id="1783352"/>
    <lineage>
        <taxon>Bacteria</taxon>
        <taxon>Bacillati</taxon>
        <taxon>Actinomycetota</taxon>
        <taxon>Actinomycetes</taxon>
        <taxon>Streptosporangiales</taxon>
        <taxon>Nocardiopsidaceae</taxon>
        <taxon>Lipingzhangella</taxon>
    </lineage>
</organism>
<evidence type="ECO:0000313" key="2">
    <source>
        <dbReference type="EMBL" id="MBB4935654.1"/>
    </source>
</evidence>
<dbReference type="InterPro" id="IPR029044">
    <property type="entry name" value="Nucleotide-diphossugar_trans"/>
</dbReference>
<dbReference type="RefSeq" id="WP_312885753.1">
    <property type="nucleotide sequence ID" value="NZ_JACHJT010000003.1"/>
</dbReference>
<feature type="domain" description="Glycosyltransferase 2-like" evidence="1">
    <location>
        <begin position="2"/>
        <end position="117"/>
    </location>
</feature>
<name>A0A7W7W752_9ACTN</name>
<keyword evidence="2" id="KW-0808">Transferase</keyword>
<dbReference type="GO" id="GO:0016740">
    <property type="term" value="F:transferase activity"/>
    <property type="evidence" value="ECO:0007669"/>
    <property type="project" value="UniProtKB-KW"/>
</dbReference>
<keyword evidence="3" id="KW-1185">Reference proteome</keyword>
<dbReference type="EMBL" id="JACHJT010000003">
    <property type="protein sequence ID" value="MBB4935654.1"/>
    <property type="molecule type" value="Genomic_DNA"/>
</dbReference>
<proteinExistence type="predicted"/>
<protein>
    <submittedName>
        <fullName evidence="2">Glycosyltransferase involved in cell wall biosynthesis</fullName>
    </submittedName>
</protein>
<evidence type="ECO:0000313" key="3">
    <source>
        <dbReference type="Proteomes" id="UP000523007"/>
    </source>
</evidence>
<accession>A0A7W7W752</accession>
<dbReference type="Pfam" id="PF00535">
    <property type="entry name" value="Glycos_transf_2"/>
    <property type="match status" value="1"/>
</dbReference>